<evidence type="ECO:0000256" key="1">
    <source>
        <dbReference type="SAM" id="MobiDB-lite"/>
    </source>
</evidence>
<feature type="non-terminal residue" evidence="3">
    <location>
        <position position="1"/>
    </location>
</feature>
<name>A0A6H5HN28_9HEMI</name>
<keyword evidence="2" id="KW-1133">Transmembrane helix</keyword>
<accession>A0A6H5HN28</accession>
<feature type="compositionally biased region" description="Basic and acidic residues" evidence="1">
    <location>
        <begin position="268"/>
        <end position="278"/>
    </location>
</feature>
<evidence type="ECO:0000313" key="4">
    <source>
        <dbReference type="Proteomes" id="UP000479000"/>
    </source>
</evidence>
<dbReference type="AlphaFoldDB" id="A0A6H5HN28"/>
<feature type="region of interest" description="Disordered" evidence="1">
    <location>
        <begin position="172"/>
        <end position="227"/>
    </location>
</feature>
<protein>
    <submittedName>
        <fullName evidence="3">Uncharacterized protein</fullName>
    </submittedName>
</protein>
<keyword evidence="2" id="KW-0812">Transmembrane</keyword>
<feature type="region of interest" description="Disordered" evidence="1">
    <location>
        <begin position="268"/>
        <end position="409"/>
    </location>
</feature>
<sequence>YVDIFYIPKMWRFFILGNEKKSSWNHWHENSTLAGNQTRYLQFLTSTTCGNLQRFFCTQRYGHGYKVDVNVRLSDTNCSRNSQDYTECLPTNKATSLKKIQFAVSTLAMWFKIVALLVVVAGAIPSSDGQRGPWPPISTAARSLGNADIRPRSVDITADVLVRVSDSNCRRRRGIAGRQERIGARKSEDHEHSEHDSHHSKHSKHHHSKHHHSKHHHSKHSGHCRATHKHERECYLTVRKHESHHLLNLRLHDASPYSIEGVYCRSRSDSDESEEHDHSHHSHHHSHHSHSKHHSEHKEKGHHSHHSDSKHHSEHQEKGHHPSHSDSKHHSEHKEKEHKHNSSHSDSKQHSGKKEKGHQSSGGEEHGKAKKHAGSETSHEQGKAKRHVGKDGGPKSVHADARRQLRRRP</sequence>
<keyword evidence="2" id="KW-0472">Membrane</keyword>
<feature type="transmembrane region" description="Helical" evidence="2">
    <location>
        <begin position="102"/>
        <end position="124"/>
    </location>
</feature>
<feature type="compositionally biased region" description="Basic residues" evidence="1">
    <location>
        <begin position="279"/>
        <end position="305"/>
    </location>
</feature>
<keyword evidence="4" id="KW-1185">Reference proteome</keyword>
<dbReference type="Proteomes" id="UP000479000">
    <property type="component" value="Unassembled WGS sequence"/>
</dbReference>
<feature type="compositionally biased region" description="Basic and acidic residues" evidence="1">
    <location>
        <begin position="178"/>
        <end position="197"/>
    </location>
</feature>
<dbReference type="EMBL" id="CADCXU010033925">
    <property type="protein sequence ID" value="CAB0019287.1"/>
    <property type="molecule type" value="Genomic_DNA"/>
</dbReference>
<evidence type="ECO:0000256" key="2">
    <source>
        <dbReference type="SAM" id="Phobius"/>
    </source>
</evidence>
<evidence type="ECO:0000313" key="3">
    <source>
        <dbReference type="EMBL" id="CAB0019287.1"/>
    </source>
</evidence>
<gene>
    <name evidence="3" type="ORF">NTEN_LOCUS22999</name>
</gene>
<feature type="compositionally biased region" description="Basic residues" evidence="1">
    <location>
        <begin position="198"/>
        <end position="227"/>
    </location>
</feature>
<reference evidence="3 4" key="1">
    <citation type="submission" date="2020-02" db="EMBL/GenBank/DDBJ databases">
        <authorList>
            <person name="Ferguson B K."/>
        </authorList>
    </citation>
    <scope>NUCLEOTIDE SEQUENCE [LARGE SCALE GENOMIC DNA]</scope>
</reference>
<proteinExistence type="predicted"/>
<organism evidence="3 4">
    <name type="scientific">Nesidiocoris tenuis</name>
    <dbReference type="NCBI Taxonomy" id="355587"/>
    <lineage>
        <taxon>Eukaryota</taxon>
        <taxon>Metazoa</taxon>
        <taxon>Ecdysozoa</taxon>
        <taxon>Arthropoda</taxon>
        <taxon>Hexapoda</taxon>
        <taxon>Insecta</taxon>
        <taxon>Pterygota</taxon>
        <taxon>Neoptera</taxon>
        <taxon>Paraneoptera</taxon>
        <taxon>Hemiptera</taxon>
        <taxon>Heteroptera</taxon>
        <taxon>Panheteroptera</taxon>
        <taxon>Cimicomorpha</taxon>
        <taxon>Miridae</taxon>
        <taxon>Dicyphina</taxon>
        <taxon>Nesidiocoris</taxon>
    </lineage>
</organism>
<feature type="compositionally biased region" description="Basic and acidic residues" evidence="1">
    <location>
        <begin position="306"/>
        <end position="403"/>
    </location>
</feature>